<reference evidence="6 7" key="1">
    <citation type="submission" date="2016-11" db="EMBL/GenBank/DDBJ databases">
        <authorList>
            <person name="Varghese N."/>
            <person name="Submissions S."/>
        </authorList>
    </citation>
    <scope>NUCLEOTIDE SEQUENCE [LARGE SCALE GENOMIC DNA]</scope>
    <source>
        <strain evidence="6 7">CGMCC 1.12174</strain>
        <strain evidence="5 8">DSM 26351</strain>
    </source>
</reference>
<name>A0A1M6PVS2_9FLAO</name>
<dbReference type="Pfam" id="PF13588">
    <property type="entry name" value="HSDR_N_2"/>
    <property type="match status" value="1"/>
</dbReference>
<feature type="domain" description="Type I restriction enzyme R protein N-terminal" evidence="4">
    <location>
        <begin position="32"/>
        <end position="144"/>
    </location>
</feature>
<dbReference type="Proteomes" id="UP000198940">
    <property type="component" value="Unassembled WGS sequence"/>
</dbReference>
<evidence type="ECO:0000259" key="4">
    <source>
        <dbReference type="Pfam" id="PF13588"/>
    </source>
</evidence>
<comment type="similarity">
    <text evidence="1">Belongs to the N(4)/N(6)-methyltransferase family.</text>
</comment>
<dbReference type="PRINTS" id="PR00507">
    <property type="entry name" value="N12N6MTFRASE"/>
</dbReference>
<dbReference type="Proteomes" id="UP000184031">
    <property type="component" value="Unassembled WGS sequence"/>
</dbReference>
<dbReference type="AlphaFoldDB" id="A0A1M6PVS2"/>
<dbReference type="PANTHER" id="PTHR42998:SF1">
    <property type="entry name" value="TYPE I RESTRICTION ENZYME HINDI METHYLASE SUBUNIT"/>
    <property type="match status" value="1"/>
</dbReference>
<dbReference type="EMBL" id="FRAT01000001">
    <property type="protein sequence ID" value="SHK11988.1"/>
    <property type="molecule type" value="Genomic_DNA"/>
</dbReference>
<dbReference type="GO" id="GO:0009307">
    <property type="term" value="P:DNA restriction-modification system"/>
    <property type="evidence" value="ECO:0007669"/>
    <property type="project" value="UniProtKB-KW"/>
</dbReference>
<feature type="domain" description="DNA methylase adenine-specific" evidence="3">
    <location>
        <begin position="276"/>
        <end position="588"/>
    </location>
</feature>
<dbReference type="InterPro" id="IPR029464">
    <property type="entry name" value="HSDR_N"/>
</dbReference>
<evidence type="ECO:0000313" key="6">
    <source>
        <dbReference type="EMBL" id="SHK11988.1"/>
    </source>
</evidence>
<accession>A0A1M6PVS2</accession>
<comment type="caution">
    <text evidence="6">The sequence shown here is derived from an EMBL/GenBank/DDBJ whole genome shotgun (WGS) entry which is preliminary data.</text>
</comment>
<dbReference type="GO" id="GO:0008170">
    <property type="term" value="F:N-methyltransferase activity"/>
    <property type="evidence" value="ECO:0007669"/>
    <property type="project" value="InterPro"/>
</dbReference>
<evidence type="ECO:0000259" key="3">
    <source>
        <dbReference type="Pfam" id="PF02384"/>
    </source>
</evidence>
<dbReference type="InterPro" id="IPR002052">
    <property type="entry name" value="DNA_methylase_N6_adenine_CS"/>
</dbReference>
<dbReference type="Pfam" id="PF02384">
    <property type="entry name" value="N6_Mtase"/>
    <property type="match status" value="1"/>
</dbReference>
<evidence type="ECO:0000256" key="2">
    <source>
        <dbReference type="ARBA" id="ARBA00022747"/>
    </source>
</evidence>
<dbReference type="RefSeq" id="WP_072876185.1">
    <property type="nucleotide sequence ID" value="NZ_FOKU01000001.1"/>
</dbReference>
<dbReference type="GO" id="GO:0003677">
    <property type="term" value="F:DNA binding"/>
    <property type="evidence" value="ECO:0007669"/>
    <property type="project" value="InterPro"/>
</dbReference>
<protein>
    <submittedName>
        <fullName evidence="6">Type I restriction enzyme M protein</fullName>
    </submittedName>
</protein>
<keyword evidence="2" id="KW-0680">Restriction system</keyword>
<organism evidence="6 7">
    <name type="scientific">Flagellimonas taeanensis</name>
    <dbReference type="NCBI Taxonomy" id="1005926"/>
    <lineage>
        <taxon>Bacteria</taxon>
        <taxon>Pseudomonadati</taxon>
        <taxon>Bacteroidota</taxon>
        <taxon>Flavobacteriia</taxon>
        <taxon>Flavobacteriales</taxon>
        <taxon>Flavobacteriaceae</taxon>
        <taxon>Flagellimonas</taxon>
    </lineage>
</organism>
<proteinExistence type="inferred from homology"/>
<dbReference type="OrthoDB" id="9814572at2"/>
<keyword evidence="8" id="KW-1185">Reference proteome</keyword>
<gene>
    <name evidence="5" type="ORF">SAMN04487891_101336</name>
    <name evidence="6" type="ORF">SAMN05216293_0340</name>
</gene>
<dbReference type="EMBL" id="FOKU01000001">
    <property type="protein sequence ID" value="SFB68073.1"/>
    <property type="molecule type" value="Genomic_DNA"/>
</dbReference>
<dbReference type="GO" id="GO:0032259">
    <property type="term" value="P:methylation"/>
    <property type="evidence" value="ECO:0007669"/>
    <property type="project" value="InterPro"/>
</dbReference>
<dbReference type="PROSITE" id="PS00092">
    <property type="entry name" value="N6_MTASE"/>
    <property type="match status" value="1"/>
</dbReference>
<dbReference type="InterPro" id="IPR029063">
    <property type="entry name" value="SAM-dependent_MTases_sf"/>
</dbReference>
<dbReference type="InterPro" id="IPR003356">
    <property type="entry name" value="DNA_methylase_A-5"/>
</dbReference>
<dbReference type="PANTHER" id="PTHR42998">
    <property type="entry name" value="TYPE I RESTRICTION ENZYME HINDVIIP M PROTEIN-RELATED"/>
    <property type="match status" value="1"/>
</dbReference>
<dbReference type="InterPro" id="IPR052916">
    <property type="entry name" value="Type-I_RE_MTase_Subunit"/>
</dbReference>
<dbReference type="SUPFAM" id="SSF53335">
    <property type="entry name" value="S-adenosyl-L-methionine-dependent methyltransferases"/>
    <property type="match status" value="1"/>
</dbReference>
<sequence>MTKETKPKDGYIFDYISGQEIKATPEEIEAVQVFSKILVEDYDYPKELIQTRPQFRVKAKPSDTSKPYPVDIAVFNDKSKNDDNIWIIIECKKKNRKDGRGQLENYLTFSKAQLGVWFNGNEKLFLKKIEKDGKVLFEEIPNIPIHGQRIEDIGKFKRKDLKPAYNLKSIFRTMRNFLAGNVVGATRDEVLAQQLINVIFCKIYDEKYTRPDDIINFRAGVDEKPEDIKNRILEIFDLVKKKYQDVMDSSDKIMLDAKSLSYVVGELQLFSLTDAERDAVGDAFEVFIDHALKGGQGQFFTPRNVVKMTIDMLDPTTEDLIIDPACGSGGFIIECLRHLWNKVEEEGIKYKWPDNEIEIEKQKVAIDKIRGIDKDYFLGKVCKAYMAILGDGRGGIFCENSLDLPTNWSTKTREKIQLGTFSIVVTNPPFGKKINVEGEKLLSQYDIGYKWKKNKKEGTWEKGKLKDKEAPQYLFIERCIHLLKPGGKMGIVLPDGIFGNDQLGYIRNIISDNCQIVAVVDVPKETFMPHTSTKTSILFVKKLDKIATKDYPVFMAVAEKCGHDRRGNVLEEEDLSGVAPIFKTWLKENNVTF</sequence>
<evidence type="ECO:0000313" key="7">
    <source>
        <dbReference type="Proteomes" id="UP000184031"/>
    </source>
</evidence>
<evidence type="ECO:0000313" key="8">
    <source>
        <dbReference type="Proteomes" id="UP000198940"/>
    </source>
</evidence>
<dbReference type="Gene3D" id="3.40.50.150">
    <property type="entry name" value="Vaccinia Virus protein VP39"/>
    <property type="match status" value="1"/>
</dbReference>
<evidence type="ECO:0000256" key="1">
    <source>
        <dbReference type="ARBA" id="ARBA00006594"/>
    </source>
</evidence>
<evidence type="ECO:0000313" key="5">
    <source>
        <dbReference type="EMBL" id="SFB68073.1"/>
    </source>
</evidence>
<dbReference type="STRING" id="1055723.SAMN05216293_0340"/>